<organism evidence="2 3">
    <name type="scientific">Methylobacterium durans</name>
    <dbReference type="NCBI Taxonomy" id="2202825"/>
    <lineage>
        <taxon>Bacteria</taxon>
        <taxon>Pseudomonadati</taxon>
        <taxon>Pseudomonadota</taxon>
        <taxon>Alphaproteobacteria</taxon>
        <taxon>Hyphomicrobiales</taxon>
        <taxon>Methylobacteriaceae</taxon>
        <taxon>Methylobacterium</taxon>
    </lineage>
</organism>
<dbReference type="RefSeq" id="WP_109892394.1">
    <property type="nucleotide sequence ID" value="NZ_CP029550.1"/>
</dbReference>
<reference evidence="3" key="1">
    <citation type="submission" date="2018-05" db="EMBL/GenBank/DDBJ databases">
        <title>Complete Genome Sequence of Methylobacterium sp. 17SD2-17.</title>
        <authorList>
            <person name="Srinivasan S."/>
        </authorList>
    </citation>
    <scope>NUCLEOTIDE SEQUENCE [LARGE SCALE GENOMIC DNA]</scope>
    <source>
        <strain evidence="3">17SD2-17</strain>
    </source>
</reference>
<dbReference type="Pfam" id="PF00696">
    <property type="entry name" value="AA_kinase"/>
    <property type="match status" value="1"/>
</dbReference>
<dbReference type="GO" id="GO:0016301">
    <property type="term" value="F:kinase activity"/>
    <property type="evidence" value="ECO:0007669"/>
    <property type="project" value="UniProtKB-KW"/>
</dbReference>
<protein>
    <submittedName>
        <fullName evidence="2">Uridylate kinase</fullName>
    </submittedName>
</protein>
<keyword evidence="3" id="KW-1185">Reference proteome</keyword>
<dbReference type="Gene3D" id="3.40.1160.10">
    <property type="entry name" value="Acetylglutamate kinase-like"/>
    <property type="match status" value="1"/>
</dbReference>
<dbReference type="AlphaFoldDB" id="A0A2U8WAY4"/>
<name>A0A2U8WAY4_9HYPH</name>
<sequence length="194" mass="19887">MSAPALSVVKLGGSLLGDRARLRAILAGLAQGAEGPCILVPGGGPHADAVRAAQVSEGFDDAHAHRLALAAMGRVSDHLRDLETLIAIIRNPAAAARHARAGGLPVWDPADLASGHPDIPESWSVTSDSLALWLATETGAERCLLLKAAPCPPGAGPEELARLGLVDAAFPDFAARYGGRIVVRGADMHLKVAA</sequence>
<keyword evidence="2" id="KW-0418">Kinase</keyword>
<feature type="domain" description="Aspartate/glutamate/uridylate kinase" evidence="1">
    <location>
        <begin position="8"/>
        <end position="147"/>
    </location>
</feature>
<dbReference type="SUPFAM" id="SSF53633">
    <property type="entry name" value="Carbamate kinase-like"/>
    <property type="match status" value="1"/>
</dbReference>
<evidence type="ECO:0000313" key="3">
    <source>
        <dbReference type="Proteomes" id="UP000245926"/>
    </source>
</evidence>
<dbReference type="Proteomes" id="UP000245926">
    <property type="component" value="Chromosome"/>
</dbReference>
<evidence type="ECO:0000313" key="2">
    <source>
        <dbReference type="EMBL" id="AWN42476.1"/>
    </source>
</evidence>
<dbReference type="InterPro" id="IPR036393">
    <property type="entry name" value="AceGlu_kinase-like_sf"/>
</dbReference>
<dbReference type="KEGG" id="mets:DK389_20715"/>
<keyword evidence="2" id="KW-0808">Transferase</keyword>
<gene>
    <name evidence="2" type="ORF">DK389_20715</name>
</gene>
<accession>A0A2U8WAY4</accession>
<evidence type="ECO:0000259" key="1">
    <source>
        <dbReference type="Pfam" id="PF00696"/>
    </source>
</evidence>
<proteinExistence type="predicted"/>
<dbReference type="InterPro" id="IPR001048">
    <property type="entry name" value="Asp/Glu/Uridylate_kinase"/>
</dbReference>
<dbReference type="EMBL" id="CP029550">
    <property type="protein sequence ID" value="AWN42476.1"/>
    <property type="molecule type" value="Genomic_DNA"/>
</dbReference>
<dbReference type="OrthoDB" id="6683219at2"/>